<dbReference type="AlphaFoldDB" id="G1Q589"/>
<dbReference type="EMBL" id="AAPE02036878">
    <property type="status" value="NOT_ANNOTATED_CDS"/>
    <property type="molecule type" value="Genomic_DNA"/>
</dbReference>
<dbReference type="InParanoid" id="G1Q589"/>
<dbReference type="EMBL" id="AAPE02036879">
    <property type="status" value="NOT_ANNOTATED_CDS"/>
    <property type="molecule type" value="Genomic_DNA"/>
</dbReference>
<evidence type="ECO:0000313" key="2">
    <source>
        <dbReference type="Proteomes" id="UP000001074"/>
    </source>
</evidence>
<protein>
    <submittedName>
        <fullName evidence="1">Uncharacterized protein</fullName>
    </submittedName>
</protein>
<dbReference type="Ensembl" id="ENSMLUT00000022395.1">
    <property type="protein sequence ID" value="ENSMLUP00000018872.1"/>
    <property type="gene ID" value="ENSMLUG00000029857.1"/>
</dbReference>
<sequence>PLPAWPLSLETLSARIREPAARL</sequence>
<reference evidence="1 2" key="1">
    <citation type="journal article" date="2011" name="Nature">
        <title>A high-resolution map of human evolutionary constraint using 29 mammals.</title>
        <authorList>
            <person name="Lindblad-Toh K."/>
            <person name="Garber M."/>
            <person name="Zuk O."/>
            <person name="Lin M.F."/>
            <person name="Parker B.J."/>
            <person name="Washietl S."/>
            <person name="Kheradpour P."/>
            <person name="Ernst J."/>
            <person name="Jordan G."/>
            <person name="Mauceli E."/>
            <person name="Ward L.D."/>
            <person name="Lowe C.B."/>
            <person name="Holloway A.K."/>
            <person name="Clamp M."/>
            <person name="Gnerre S."/>
            <person name="Alfoldi J."/>
            <person name="Beal K."/>
            <person name="Chang J."/>
            <person name="Clawson H."/>
            <person name="Cuff J."/>
            <person name="Di Palma F."/>
            <person name="Fitzgerald S."/>
            <person name="Flicek P."/>
            <person name="Guttman M."/>
            <person name="Hubisz M.J."/>
            <person name="Jaffe D.B."/>
            <person name="Jungreis I."/>
            <person name="Kent W.J."/>
            <person name="Kostka D."/>
            <person name="Lara M."/>
            <person name="Martins A.L."/>
            <person name="Massingham T."/>
            <person name="Moltke I."/>
            <person name="Raney B.J."/>
            <person name="Rasmussen M.D."/>
            <person name="Robinson J."/>
            <person name="Stark A."/>
            <person name="Vilella A.J."/>
            <person name="Wen J."/>
            <person name="Xie X."/>
            <person name="Zody M.C."/>
            <person name="Baldwin J."/>
            <person name="Bloom T."/>
            <person name="Chin C.W."/>
            <person name="Heiman D."/>
            <person name="Nicol R."/>
            <person name="Nusbaum C."/>
            <person name="Young S."/>
            <person name="Wilkinson J."/>
            <person name="Worley K.C."/>
            <person name="Kovar C.L."/>
            <person name="Muzny D.M."/>
            <person name="Gibbs R.A."/>
            <person name="Cree A."/>
            <person name="Dihn H.H."/>
            <person name="Fowler G."/>
            <person name="Jhangiani S."/>
            <person name="Joshi V."/>
            <person name="Lee S."/>
            <person name="Lewis L.R."/>
            <person name="Nazareth L.V."/>
            <person name="Okwuonu G."/>
            <person name="Santibanez J."/>
            <person name="Warren W.C."/>
            <person name="Mardis E.R."/>
            <person name="Weinstock G.M."/>
            <person name="Wilson R.K."/>
            <person name="Delehaunty K."/>
            <person name="Dooling D."/>
            <person name="Fronik C."/>
            <person name="Fulton L."/>
            <person name="Fulton B."/>
            <person name="Graves T."/>
            <person name="Minx P."/>
            <person name="Sodergren E."/>
            <person name="Birney E."/>
            <person name="Margulies E.H."/>
            <person name="Herrero J."/>
            <person name="Green E.D."/>
            <person name="Haussler D."/>
            <person name="Siepel A."/>
            <person name="Goldman N."/>
            <person name="Pollard K.S."/>
            <person name="Pedersen J.S."/>
            <person name="Lander E.S."/>
            <person name="Kellis M."/>
        </authorList>
    </citation>
    <scope>NUCLEOTIDE SEQUENCE [LARGE SCALE GENOMIC DNA]</scope>
</reference>
<reference evidence="1" key="2">
    <citation type="submission" date="2025-08" db="UniProtKB">
        <authorList>
            <consortium name="Ensembl"/>
        </authorList>
    </citation>
    <scope>IDENTIFICATION</scope>
</reference>
<accession>G1Q589</accession>
<name>G1Q589_MYOLU</name>
<dbReference type="Proteomes" id="UP000001074">
    <property type="component" value="Unassembled WGS sequence"/>
</dbReference>
<proteinExistence type="predicted"/>
<dbReference type="EMBL" id="AAPE02036880">
    <property type="status" value="NOT_ANNOTATED_CDS"/>
    <property type="molecule type" value="Genomic_DNA"/>
</dbReference>
<evidence type="ECO:0000313" key="1">
    <source>
        <dbReference type="Ensembl" id="ENSMLUP00000018872.1"/>
    </source>
</evidence>
<keyword evidence="2" id="KW-1185">Reference proteome</keyword>
<organism evidence="1 2">
    <name type="scientific">Myotis lucifugus</name>
    <name type="common">Little brown bat</name>
    <dbReference type="NCBI Taxonomy" id="59463"/>
    <lineage>
        <taxon>Eukaryota</taxon>
        <taxon>Metazoa</taxon>
        <taxon>Chordata</taxon>
        <taxon>Craniata</taxon>
        <taxon>Vertebrata</taxon>
        <taxon>Euteleostomi</taxon>
        <taxon>Mammalia</taxon>
        <taxon>Eutheria</taxon>
        <taxon>Laurasiatheria</taxon>
        <taxon>Chiroptera</taxon>
        <taxon>Yangochiroptera</taxon>
        <taxon>Vespertilionidae</taxon>
        <taxon>Myotis</taxon>
    </lineage>
</organism>
<reference evidence="1" key="3">
    <citation type="submission" date="2025-09" db="UniProtKB">
        <authorList>
            <consortium name="Ensembl"/>
        </authorList>
    </citation>
    <scope>IDENTIFICATION</scope>
</reference>
<dbReference type="HOGENOM" id="CLU_3424416_0_0_1"/>